<keyword evidence="6" id="KW-0539">Nucleus</keyword>
<evidence type="ECO:0000256" key="5">
    <source>
        <dbReference type="ARBA" id="ARBA00023163"/>
    </source>
</evidence>
<dbReference type="InterPro" id="IPR004827">
    <property type="entry name" value="bZIP"/>
</dbReference>
<dbReference type="AlphaFoldDB" id="A0A9J6GK93"/>
<feature type="compositionally biased region" description="Basic and acidic residues" evidence="7">
    <location>
        <begin position="238"/>
        <end position="269"/>
    </location>
</feature>
<dbReference type="SUPFAM" id="SSF57959">
    <property type="entry name" value="Leucine zipper domain"/>
    <property type="match status" value="1"/>
</dbReference>
<comment type="subcellular location">
    <subcellularLocation>
        <location evidence="1">Nucleus</location>
    </subcellularLocation>
</comment>
<accession>A0A9J6GK93</accession>
<dbReference type="Pfam" id="PF07716">
    <property type="entry name" value="bZIP_2"/>
    <property type="match status" value="1"/>
</dbReference>
<dbReference type="Proteomes" id="UP000821853">
    <property type="component" value="Chromosome 5"/>
</dbReference>
<dbReference type="GO" id="GO:0000981">
    <property type="term" value="F:DNA-binding transcription factor activity, RNA polymerase II-specific"/>
    <property type="evidence" value="ECO:0007669"/>
    <property type="project" value="TreeGrafter"/>
</dbReference>
<dbReference type="InterPro" id="IPR040223">
    <property type="entry name" value="PAR_bZIP"/>
</dbReference>
<name>A0A9J6GK93_HAELO</name>
<dbReference type="VEuPathDB" id="VectorBase:HLOH_047970"/>
<comment type="similarity">
    <text evidence="2">Belongs to the bZIP family. NFIL3 subfamily.</text>
</comment>
<evidence type="ECO:0000259" key="8">
    <source>
        <dbReference type="PROSITE" id="PS50217"/>
    </source>
</evidence>
<feature type="region of interest" description="Disordered" evidence="7">
    <location>
        <begin position="1"/>
        <end position="25"/>
    </location>
</feature>
<feature type="domain" description="BZIP" evidence="8">
    <location>
        <begin position="245"/>
        <end position="303"/>
    </location>
</feature>
<evidence type="ECO:0000256" key="3">
    <source>
        <dbReference type="ARBA" id="ARBA00023015"/>
    </source>
</evidence>
<organism evidence="9 10">
    <name type="scientific">Haemaphysalis longicornis</name>
    <name type="common">Bush tick</name>
    <dbReference type="NCBI Taxonomy" id="44386"/>
    <lineage>
        <taxon>Eukaryota</taxon>
        <taxon>Metazoa</taxon>
        <taxon>Ecdysozoa</taxon>
        <taxon>Arthropoda</taxon>
        <taxon>Chelicerata</taxon>
        <taxon>Arachnida</taxon>
        <taxon>Acari</taxon>
        <taxon>Parasitiformes</taxon>
        <taxon>Ixodida</taxon>
        <taxon>Ixodoidea</taxon>
        <taxon>Ixodidae</taxon>
        <taxon>Haemaphysalinae</taxon>
        <taxon>Haemaphysalis</taxon>
    </lineage>
</organism>
<dbReference type="OrthoDB" id="6516748at2759"/>
<dbReference type="Gene3D" id="1.20.5.170">
    <property type="match status" value="1"/>
</dbReference>
<dbReference type="PROSITE" id="PS50217">
    <property type="entry name" value="BZIP"/>
    <property type="match status" value="1"/>
</dbReference>
<evidence type="ECO:0000256" key="2">
    <source>
        <dbReference type="ARBA" id="ARBA00006079"/>
    </source>
</evidence>
<dbReference type="GO" id="GO:0000978">
    <property type="term" value="F:RNA polymerase II cis-regulatory region sequence-specific DNA binding"/>
    <property type="evidence" value="ECO:0007669"/>
    <property type="project" value="TreeGrafter"/>
</dbReference>
<reference evidence="9 10" key="1">
    <citation type="journal article" date="2020" name="Cell">
        <title>Large-Scale Comparative Analyses of Tick Genomes Elucidate Their Genetic Diversity and Vector Capacities.</title>
        <authorList>
            <consortium name="Tick Genome and Microbiome Consortium (TIGMIC)"/>
            <person name="Jia N."/>
            <person name="Wang J."/>
            <person name="Shi W."/>
            <person name="Du L."/>
            <person name="Sun Y."/>
            <person name="Zhan W."/>
            <person name="Jiang J.F."/>
            <person name="Wang Q."/>
            <person name="Zhang B."/>
            <person name="Ji P."/>
            <person name="Bell-Sakyi L."/>
            <person name="Cui X.M."/>
            <person name="Yuan T.T."/>
            <person name="Jiang B.G."/>
            <person name="Yang W.F."/>
            <person name="Lam T.T."/>
            <person name="Chang Q.C."/>
            <person name="Ding S.J."/>
            <person name="Wang X.J."/>
            <person name="Zhu J.G."/>
            <person name="Ruan X.D."/>
            <person name="Zhao L."/>
            <person name="Wei J.T."/>
            <person name="Ye R.Z."/>
            <person name="Que T.C."/>
            <person name="Du C.H."/>
            <person name="Zhou Y.H."/>
            <person name="Cheng J.X."/>
            <person name="Dai P.F."/>
            <person name="Guo W.B."/>
            <person name="Han X.H."/>
            <person name="Huang E.J."/>
            <person name="Li L.F."/>
            <person name="Wei W."/>
            <person name="Gao Y.C."/>
            <person name="Liu J.Z."/>
            <person name="Shao H.Z."/>
            <person name="Wang X."/>
            <person name="Wang C.C."/>
            <person name="Yang T.C."/>
            <person name="Huo Q.B."/>
            <person name="Li W."/>
            <person name="Chen H.Y."/>
            <person name="Chen S.E."/>
            <person name="Zhou L.G."/>
            <person name="Ni X.B."/>
            <person name="Tian J.H."/>
            <person name="Sheng Y."/>
            <person name="Liu T."/>
            <person name="Pan Y.S."/>
            <person name="Xia L.Y."/>
            <person name="Li J."/>
            <person name="Zhao F."/>
            <person name="Cao W.C."/>
        </authorList>
    </citation>
    <scope>NUCLEOTIDE SEQUENCE [LARGE SCALE GENOMIC DNA]</scope>
    <source>
        <strain evidence="9">HaeL-2018</strain>
    </source>
</reference>
<evidence type="ECO:0000313" key="9">
    <source>
        <dbReference type="EMBL" id="KAH9375739.1"/>
    </source>
</evidence>
<feature type="compositionally biased region" description="Low complexity" evidence="7">
    <location>
        <begin position="183"/>
        <end position="192"/>
    </location>
</feature>
<feature type="compositionally biased region" description="Polar residues" evidence="7">
    <location>
        <begin position="200"/>
        <end position="210"/>
    </location>
</feature>
<evidence type="ECO:0000256" key="7">
    <source>
        <dbReference type="SAM" id="MobiDB-lite"/>
    </source>
</evidence>
<evidence type="ECO:0000256" key="6">
    <source>
        <dbReference type="ARBA" id="ARBA00023242"/>
    </source>
</evidence>
<dbReference type="InterPro" id="IPR046347">
    <property type="entry name" value="bZIP_sf"/>
</dbReference>
<evidence type="ECO:0000256" key="4">
    <source>
        <dbReference type="ARBA" id="ARBA00023125"/>
    </source>
</evidence>
<feature type="compositionally biased region" description="Pro residues" evidence="7">
    <location>
        <begin position="173"/>
        <end position="182"/>
    </location>
</feature>
<dbReference type="EMBL" id="JABSTR010000007">
    <property type="protein sequence ID" value="KAH9375739.1"/>
    <property type="molecule type" value="Genomic_DNA"/>
</dbReference>
<keyword evidence="4" id="KW-0238">DNA-binding</keyword>
<dbReference type="PANTHER" id="PTHR11988">
    <property type="entry name" value="THYROTROPH EMBRYONIC FACTOR RELATED"/>
    <property type="match status" value="1"/>
</dbReference>
<dbReference type="PANTHER" id="PTHR11988:SF56">
    <property type="entry name" value="TRANSCRIPTION FACTOR CES-2"/>
    <property type="match status" value="1"/>
</dbReference>
<dbReference type="GO" id="GO:0005634">
    <property type="term" value="C:nucleus"/>
    <property type="evidence" value="ECO:0007669"/>
    <property type="project" value="UniProtKB-SubCell"/>
</dbReference>
<evidence type="ECO:0000313" key="10">
    <source>
        <dbReference type="Proteomes" id="UP000821853"/>
    </source>
</evidence>
<dbReference type="CDD" id="cd14695">
    <property type="entry name" value="bZIP_HLF"/>
    <property type="match status" value="1"/>
</dbReference>
<gene>
    <name evidence="9" type="ORF">HPB48_007151</name>
</gene>
<sequence>MMSFGTTVTVARAAQSSPPLPSREDALRLDGQVTGILPNLLRGSPPALAPLTAAMTAFEVTPPLVRPSPHQPAFPTSAEPSSSGGGSTPSTKYVRPFQAYSSKAYTLAAACGLPKKAAFSPSHLVGQQLLSQHLDPDYLAFREQFIQSVNMRNGHDVSHRRQRTHARDLAPAVSPPVPPSSPPENGSNAGSPDSGDDGEQTSPENSNSSCSAGVNGGSRGGGPIRNGASSSSARRRSRLPDEVKDAAYWERRRKNNEAAKRSRDARRAKEDEIAMRAAYLEGENYKLRCQVASLRHQIIAMQNGLYPAV</sequence>
<keyword evidence="5" id="KW-0804">Transcription</keyword>
<feature type="region of interest" description="Disordered" evidence="7">
    <location>
        <begin position="155"/>
        <end position="269"/>
    </location>
</feature>
<keyword evidence="10" id="KW-1185">Reference proteome</keyword>
<comment type="caution">
    <text evidence="9">The sequence shown here is derived from an EMBL/GenBank/DDBJ whole genome shotgun (WGS) entry which is preliminary data.</text>
</comment>
<dbReference type="FunFam" id="1.20.5.170:FF:000025">
    <property type="entry name" value="nuclear factor interleukin-3-regulated protein-like"/>
    <property type="match status" value="1"/>
</dbReference>
<proteinExistence type="inferred from homology"/>
<evidence type="ECO:0000256" key="1">
    <source>
        <dbReference type="ARBA" id="ARBA00004123"/>
    </source>
</evidence>
<dbReference type="SMART" id="SM00338">
    <property type="entry name" value="BRLZ"/>
    <property type="match status" value="1"/>
</dbReference>
<feature type="compositionally biased region" description="Gly residues" evidence="7">
    <location>
        <begin position="214"/>
        <end position="224"/>
    </location>
</feature>
<protein>
    <recommendedName>
        <fullName evidence="8">BZIP domain-containing protein</fullName>
    </recommendedName>
</protein>
<keyword evidence="3" id="KW-0805">Transcription regulation</keyword>
<feature type="region of interest" description="Disordered" evidence="7">
    <location>
        <begin position="64"/>
        <end position="90"/>
    </location>
</feature>
<feature type="compositionally biased region" description="Polar residues" evidence="7">
    <location>
        <begin position="1"/>
        <end position="17"/>
    </location>
</feature>